<dbReference type="InterPro" id="IPR015760">
    <property type="entry name" value="TIF_IF2"/>
</dbReference>
<dbReference type="SUPFAM" id="SSF52156">
    <property type="entry name" value="Initiation factor IF2/eIF5b, domain 3"/>
    <property type="match status" value="1"/>
</dbReference>
<dbReference type="Gene3D" id="3.40.50.10050">
    <property type="entry name" value="Translation initiation factor IF- 2, domain 3"/>
    <property type="match status" value="1"/>
</dbReference>
<dbReference type="InterPro" id="IPR036925">
    <property type="entry name" value="TIF_IF2_dom3_sf"/>
</dbReference>
<evidence type="ECO:0000313" key="6">
    <source>
        <dbReference type="Proteomes" id="UP000606786"/>
    </source>
</evidence>
<evidence type="ECO:0000256" key="2">
    <source>
        <dbReference type="ARBA" id="ARBA00023134"/>
    </source>
</evidence>
<evidence type="ECO:0000259" key="4">
    <source>
        <dbReference type="Pfam" id="PF14578"/>
    </source>
</evidence>
<evidence type="ECO:0000259" key="3">
    <source>
        <dbReference type="Pfam" id="PF11987"/>
    </source>
</evidence>
<dbReference type="Pfam" id="PF11987">
    <property type="entry name" value="IF-2"/>
    <property type="match status" value="1"/>
</dbReference>
<dbReference type="GO" id="GO:0005525">
    <property type="term" value="F:GTP binding"/>
    <property type="evidence" value="ECO:0007669"/>
    <property type="project" value="UniProtKB-KW"/>
</dbReference>
<dbReference type="EMBL" id="CAJHJT010000034">
    <property type="protein sequence ID" value="CAD7003300.1"/>
    <property type="molecule type" value="Genomic_DNA"/>
</dbReference>
<dbReference type="GO" id="GO:0003743">
    <property type="term" value="F:translation initiation factor activity"/>
    <property type="evidence" value="ECO:0007669"/>
    <property type="project" value="TreeGrafter"/>
</dbReference>
<keyword evidence="1" id="KW-0547">Nucleotide-binding</keyword>
<sequence length="153" mass="17564">MICVWPVNDFDVYATILAFDVKVEREAQEMADSVGVKIFQADIIYHLFDKFMAYREELKQKKREEFRSIAVFPCKLKILPQFIFNSRDPIVMGVMVENGIVKVGTPLCVPSKEPLPLPLPLPDSHLTQRNYSFLNYPHCASYPVGASLQLLRQ</sequence>
<dbReference type="InterPro" id="IPR009000">
    <property type="entry name" value="Transl_B-barrel_sf"/>
</dbReference>
<gene>
    <name evidence="5" type="ORF">CCAP1982_LOCUS11761</name>
</gene>
<dbReference type="Proteomes" id="UP000606786">
    <property type="component" value="Unassembled WGS sequence"/>
</dbReference>
<dbReference type="SUPFAM" id="SSF50447">
    <property type="entry name" value="Translation proteins"/>
    <property type="match status" value="1"/>
</dbReference>
<keyword evidence="6" id="KW-1185">Reference proteome</keyword>
<accession>A0A811UWJ1</accession>
<dbReference type="OrthoDB" id="4928at2759"/>
<feature type="domain" description="Translation initiation factor IF- 2" evidence="3">
    <location>
        <begin position="13"/>
        <end position="51"/>
    </location>
</feature>
<dbReference type="Pfam" id="PF14578">
    <property type="entry name" value="GTP_EFTU_D4"/>
    <property type="match status" value="1"/>
</dbReference>
<organism evidence="5 6">
    <name type="scientific">Ceratitis capitata</name>
    <name type="common">Mediterranean fruit fly</name>
    <name type="synonym">Tephritis capitata</name>
    <dbReference type="NCBI Taxonomy" id="7213"/>
    <lineage>
        <taxon>Eukaryota</taxon>
        <taxon>Metazoa</taxon>
        <taxon>Ecdysozoa</taxon>
        <taxon>Arthropoda</taxon>
        <taxon>Hexapoda</taxon>
        <taxon>Insecta</taxon>
        <taxon>Pterygota</taxon>
        <taxon>Neoptera</taxon>
        <taxon>Endopterygota</taxon>
        <taxon>Diptera</taxon>
        <taxon>Brachycera</taxon>
        <taxon>Muscomorpha</taxon>
        <taxon>Tephritoidea</taxon>
        <taxon>Tephritidae</taxon>
        <taxon>Ceratitis</taxon>
        <taxon>Ceratitis</taxon>
    </lineage>
</organism>
<dbReference type="GO" id="GO:0005739">
    <property type="term" value="C:mitochondrion"/>
    <property type="evidence" value="ECO:0007669"/>
    <property type="project" value="TreeGrafter"/>
</dbReference>
<comment type="caution">
    <text evidence="5">The sequence shown here is derived from an EMBL/GenBank/DDBJ whole genome shotgun (WGS) entry which is preliminary data.</text>
</comment>
<feature type="domain" description="Elongation factor Tu-type" evidence="4">
    <location>
        <begin position="73"/>
        <end position="108"/>
    </location>
</feature>
<dbReference type="InterPro" id="IPR029459">
    <property type="entry name" value="EFTU-type"/>
</dbReference>
<evidence type="ECO:0000256" key="1">
    <source>
        <dbReference type="ARBA" id="ARBA00022741"/>
    </source>
</evidence>
<dbReference type="Gene3D" id="2.40.30.10">
    <property type="entry name" value="Translation factors"/>
    <property type="match status" value="1"/>
</dbReference>
<name>A0A811UWJ1_CERCA</name>
<keyword evidence="2" id="KW-0342">GTP-binding</keyword>
<dbReference type="PANTHER" id="PTHR43381">
    <property type="entry name" value="TRANSLATION INITIATION FACTOR IF-2-RELATED"/>
    <property type="match status" value="1"/>
</dbReference>
<dbReference type="InterPro" id="IPR023115">
    <property type="entry name" value="TIF_IF2_dom3"/>
</dbReference>
<dbReference type="AlphaFoldDB" id="A0A811UWJ1"/>
<proteinExistence type="predicted"/>
<protein>
    <submittedName>
        <fullName evidence="5">(Mediterranean fruit fly) hypothetical protein</fullName>
    </submittedName>
</protein>
<evidence type="ECO:0000313" key="5">
    <source>
        <dbReference type="EMBL" id="CAD7003300.1"/>
    </source>
</evidence>
<dbReference type="PANTHER" id="PTHR43381:SF4">
    <property type="entry name" value="EUKARYOTIC TRANSLATION INITIATION FACTOR 5B"/>
    <property type="match status" value="1"/>
</dbReference>
<reference evidence="5" key="1">
    <citation type="submission" date="2020-11" db="EMBL/GenBank/DDBJ databases">
        <authorList>
            <person name="Whitehead M."/>
        </authorList>
    </citation>
    <scope>NUCLEOTIDE SEQUENCE</scope>
    <source>
        <strain evidence="5">EGII</strain>
    </source>
</reference>